<dbReference type="NCBIfam" id="TIGR00418">
    <property type="entry name" value="thrS"/>
    <property type="match status" value="1"/>
</dbReference>
<keyword evidence="10 16" id="KW-0030">Aminoacyl-tRNA synthetase</keyword>
<dbReference type="GO" id="GO:0006435">
    <property type="term" value="P:threonyl-tRNA aminoacylation"/>
    <property type="evidence" value="ECO:0007669"/>
    <property type="project" value="InterPro"/>
</dbReference>
<keyword evidence="5" id="KW-0963">Cytoplasm</keyword>
<dbReference type="SUPFAM" id="SSF55186">
    <property type="entry name" value="ThrRS/AlaRS common domain"/>
    <property type="match status" value="1"/>
</dbReference>
<dbReference type="CDD" id="cd00771">
    <property type="entry name" value="ThrRS_core"/>
    <property type="match status" value="1"/>
</dbReference>
<evidence type="ECO:0000256" key="6">
    <source>
        <dbReference type="ARBA" id="ARBA00022598"/>
    </source>
</evidence>
<dbReference type="FunFam" id="3.10.20.30:FF:000006">
    <property type="entry name" value="Threonine--tRNA ligase, cytoplasmic"/>
    <property type="match status" value="1"/>
</dbReference>
<dbReference type="Pfam" id="PF00060">
    <property type="entry name" value="Lig_chan"/>
    <property type="match status" value="2"/>
</dbReference>
<dbReference type="Pfam" id="PF07973">
    <property type="entry name" value="tRNA_SAD"/>
    <property type="match status" value="1"/>
</dbReference>
<comment type="subcellular location">
    <subcellularLocation>
        <location evidence="1">Cytoplasm</location>
    </subcellularLocation>
</comment>
<evidence type="ECO:0000256" key="4">
    <source>
        <dbReference type="ARBA" id="ARBA00013163"/>
    </source>
</evidence>
<dbReference type="PROSITE" id="PS50862">
    <property type="entry name" value="AA_TRNA_LIGASE_II"/>
    <property type="match status" value="1"/>
</dbReference>
<dbReference type="InterPro" id="IPR012675">
    <property type="entry name" value="Beta-grasp_dom_sf"/>
</dbReference>
<dbReference type="InParanoid" id="A0A194QX34"/>
<evidence type="ECO:0000256" key="7">
    <source>
        <dbReference type="ARBA" id="ARBA00022741"/>
    </source>
</evidence>
<dbReference type="InterPro" id="IPR012676">
    <property type="entry name" value="TGS-like"/>
</dbReference>
<dbReference type="Pfam" id="PF02824">
    <property type="entry name" value="TGS"/>
    <property type="match status" value="1"/>
</dbReference>
<dbReference type="GO" id="GO:0015276">
    <property type="term" value="F:ligand-gated monoatomic ion channel activity"/>
    <property type="evidence" value="ECO:0007669"/>
    <property type="project" value="InterPro"/>
</dbReference>
<evidence type="ECO:0000313" key="16">
    <source>
        <dbReference type="EMBL" id="KPJ09520.1"/>
    </source>
</evidence>
<dbReference type="SMART" id="SM00863">
    <property type="entry name" value="tRNA_SAD"/>
    <property type="match status" value="1"/>
</dbReference>
<dbReference type="PROSITE" id="PS51880">
    <property type="entry name" value="TGS"/>
    <property type="match status" value="1"/>
</dbReference>
<evidence type="ECO:0000256" key="5">
    <source>
        <dbReference type="ARBA" id="ARBA00022490"/>
    </source>
</evidence>
<dbReference type="Pfam" id="PF24576">
    <property type="entry name" value="IR75A_N"/>
    <property type="match status" value="1"/>
</dbReference>
<proteinExistence type="inferred from homology"/>
<keyword evidence="7" id="KW-0547">Nucleotide-binding</keyword>
<evidence type="ECO:0000256" key="12">
    <source>
        <dbReference type="ARBA" id="ARBA00049515"/>
    </source>
</evidence>
<dbReference type="InterPro" id="IPR002314">
    <property type="entry name" value="aa-tRNA-synt_IIb"/>
</dbReference>
<comment type="similarity">
    <text evidence="2">Belongs to the class-II aminoacyl-tRNA synthetase family.</text>
</comment>
<dbReference type="InterPro" id="IPR018163">
    <property type="entry name" value="Thr/Ala-tRNA-synth_IIc_edit"/>
</dbReference>
<feature type="domain" description="TGS" evidence="15">
    <location>
        <begin position="1002"/>
        <end position="1065"/>
    </location>
</feature>
<dbReference type="PANTHER" id="PTHR11451">
    <property type="entry name" value="THREONINE-TRNA LIGASE"/>
    <property type="match status" value="1"/>
</dbReference>
<dbReference type="GO" id="GO:0004829">
    <property type="term" value="F:threonine-tRNA ligase activity"/>
    <property type="evidence" value="ECO:0007669"/>
    <property type="project" value="UniProtKB-EC"/>
</dbReference>
<evidence type="ECO:0000256" key="11">
    <source>
        <dbReference type="ARBA" id="ARBA00031900"/>
    </source>
</evidence>
<dbReference type="Gene3D" id="3.10.20.30">
    <property type="match status" value="1"/>
</dbReference>
<organism evidence="16 17">
    <name type="scientific">Papilio machaon</name>
    <name type="common">Old World swallowtail butterfly</name>
    <dbReference type="NCBI Taxonomy" id="76193"/>
    <lineage>
        <taxon>Eukaryota</taxon>
        <taxon>Metazoa</taxon>
        <taxon>Ecdysozoa</taxon>
        <taxon>Arthropoda</taxon>
        <taxon>Hexapoda</taxon>
        <taxon>Insecta</taxon>
        <taxon>Pterygota</taxon>
        <taxon>Neoptera</taxon>
        <taxon>Endopterygota</taxon>
        <taxon>Lepidoptera</taxon>
        <taxon>Glossata</taxon>
        <taxon>Ditrysia</taxon>
        <taxon>Papilionoidea</taxon>
        <taxon>Papilionidae</taxon>
        <taxon>Papilioninae</taxon>
        <taxon>Papilio</taxon>
    </lineage>
</organism>
<dbReference type="PANTHER" id="PTHR11451:SF46">
    <property type="entry name" value="THREONINE--TRNA LIGASE"/>
    <property type="match status" value="1"/>
</dbReference>
<keyword evidence="13" id="KW-1133">Transmembrane helix</keyword>
<dbReference type="Pfam" id="PF03129">
    <property type="entry name" value="HGTP_anticodon"/>
    <property type="match status" value="1"/>
</dbReference>
<dbReference type="Gene3D" id="3.40.190.10">
    <property type="entry name" value="Periplasmic binding protein-like II"/>
    <property type="match status" value="2"/>
</dbReference>
<dbReference type="FunFam" id="3.30.930.10:FF:000009">
    <property type="entry name" value="Threonine--tRNA ligase 2, cytoplasmic"/>
    <property type="match status" value="1"/>
</dbReference>
<name>A0A194QX34_PAPMA</name>
<comment type="similarity">
    <text evidence="3">Belongs to the glutamate-gated ion channel (TC 1.A.10.1) family.</text>
</comment>
<accession>A0A194QX34</accession>
<dbReference type="InterPro" id="IPR033728">
    <property type="entry name" value="ThrRS_core"/>
</dbReference>
<dbReference type="InterPro" id="IPR047246">
    <property type="entry name" value="ThrRS_anticodon"/>
</dbReference>
<evidence type="ECO:0000313" key="17">
    <source>
        <dbReference type="Proteomes" id="UP000053240"/>
    </source>
</evidence>
<dbReference type="PRINTS" id="PR01047">
    <property type="entry name" value="TRNASYNTHTHR"/>
</dbReference>
<dbReference type="Gene3D" id="3.30.930.10">
    <property type="entry name" value="Bira Bifunctional Protein, Domain 2"/>
    <property type="match status" value="1"/>
</dbReference>
<keyword evidence="6" id="KW-0436">Ligase</keyword>
<evidence type="ECO:0000259" key="15">
    <source>
        <dbReference type="PROSITE" id="PS51880"/>
    </source>
</evidence>
<gene>
    <name evidence="16" type="ORF">RR48_13154</name>
</gene>
<dbReference type="GO" id="GO:0005524">
    <property type="term" value="F:ATP binding"/>
    <property type="evidence" value="ECO:0007669"/>
    <property type="project" value="UniProtKB-KW"/>
</dbReference>
<dbReference type="EMBL" id="KQ461073">
    <property type="protein sequence ID" value="KPJ09520.1"/>
    <property type="molecule type" value="Genomic_DNA"/>
</dbReference>
<feature type="transmembrane region" description="Helical" evidence="13">
    <location>
        <begin position="559"/>
        <end position="579"/>
    </location>
</feature>
<dbReference type="FunFam" id="3.30.980.10:FF:000003">
    <property type="entry name" value="Threonine--tRNA ligase, cytoplasmic"/>
    <property type="match status" value="1"/>
</dbReference>
<dbReference type="Gene3D" id="3.40.50.800">
    <property type="entry name" value="Anticodon-binding domain"/>
    <property type="match status" value="1"/>
</dbReference>
<protein>
    <recommendedName>
        <fullName evidence="4">threonine--tRNA ligase</fullName>
        <ecNumber evidence="4">6.1.1.3</ecNumber>
    </recommendedName>
    <alternativeName>
        <fullName evidence="11">Threonyl-tRNA synthetase</fullName>
    </alternativeName>
</protein>
<dbReference type="InterPro" id="IPR001320">
    <property type="entry name" value="Iontro_rcpt_C"/>
</dbReference>
<dbReference type="EC" id="6.1.1.3" evidence="4"/>
<dbReference type="SUPFAM" id="SSF53850">
    <property type="entry name" value="Periplasmic binding protein-like II"/>
    <property type="match status" value="2"/>
</dbReference>
<sequence>MLAKAVSKVGITWTNSLQPNRMESFLQHNVIVADLSCNATYQFLNTANNQGYFKSPYRWLLLGTTDEDSSNTLQDLNMLVDSDVVVATNMGEGNFLLTEATRAIWRQAKNNGYDTSSHFVIKGSNHNETNRNLSELINRNDGKKVNALAKILDNNGVMEDYRNTKVLSIRRRNLRRHPLTMANVITDSNETRRHLDDRLQLHQDSITKMSYAIVKICFQMLNATEKLIFTHTWGYRDKNGNWQGIIDHLLKKEADLGTLTIFTQERMEIIDYIAMAGSTAVRFVFREPPLALLSNIFTLPFTGAVWIAVSICILACALFLYIASKWEATVASHPTQLGGTWADVLILILGAVLQQGCTLEPRYAAGRCVTLLLFLALTILYSAYSANIVVLLRAPSSSVRTLPDLLNSPLKLGASDFEYNRYFFKKLNEPIRKAIYNKKIAPKGKKPNFYSMKEGVEKIRKGLFAFHMELNPGYRLIQETYQEDEKCDLVEIDYINEIDPWIPGQKRSPFKDLFKINFIKIRETGIQANNQHRLQVSRPRCSGTLSAFSSVGLTDMKPAVLAAVYGMILAIPVLLIEIAHKHLEGQHDAIAKMSWMVVKLAFEMLNATPQYIFSHRWGYKQNGRWSGMIDDILNGRADLGTNCAIYTERLDVVTYTDNIAPFKVGFIYRQPPLSYVANIFTLPFSTEVWLAIAACVSFSTVTLYLSSKWETKYGRTQTQLDGNVSDAILVTVSAFSQQGCTLEPRKASGRIMLWVVFSTLMLLYAAYSANIVVLLQAPSSAIRTLTQLSRSKLTLAGNDVDYNHFVFGMYSDPIRVEITKKVKPAKGLAHFYEIKKGVEKIRQGLFAFHSIVEPVYRRVEQTFLEMEKCDLVEVDFMMGFDPSVPVKKNSPYLELLRVCFKQIRESGLQSALNKRHQVQKPQCSQKVSAFSSVGLRDLRQVLFLMPYGISKTKAMKEKKKKADDTSGAVSELNPWPEYIQKRINLWDKYKTQYQEELAAKPELSIVVTLPDGKTVEAKAWRTTPYDVAKGISQGLADSIIIARVNNELWDLDRPLEGDCKLELLRWDNTDAQAVFWHSSAHMLGEAMERVYGGCLCYGPPIEEGFYYDMYYPEKGISSTDFHVLEGLVKKIAKEKQPFERLELTKEQLLEMFDYNPFKVRILNEKVNTPTTTVYRCGPLIDLCRGPHVRHTGKVKALKVTKNSATYWEGKADAESLQRIYGVSFPEPKQLKEWETIQEEAAKRDHRKIGREQELFFFHELSPGSCFFQPRGAHIYNTLVNFIREQYRVRGFQEVVTPNMYNAKLWQTSGHWAHYSENMFSFDVEKETFALKPMNCPGHCILFDNRPRSWRELPLRLADFGVLHRNELSGALTGLTRVRRFQQDDAHIFCTPQHIEQEMVACLEFLDCVYTTFGFTFQLKLSTRPEKYLGELATWDQAEKALEDSLNKFGRPWQLNPGDGAFYGPKIDITIQDALRRSHQCATIQLDFQLPERFNLTYVSESGEKKRPVIIHRAILGSVERMVAILSESYAGKWPLWLSPRQVCVVPVGPSLDQYATNVNEKLFANGFMSEVDTDPGDTLNKKVRNAQLAQFNYILVVGEREKNSGTVNVRTRDNKVHGEMTIDALIDHLNKQVKEKTLSDDSHMLD</sequence>
<dbReference type="CDD" id="cd00860">
    <property type="entry name" value="ThrRS_anticodon"/>
    <property type="match status" value="1"/>
</dbReference>
<dbReference type="InterPro" id="IPR045864">
    <property type="entry name" value="aa-tRNA-synth_II/BPL/LPL"/>
</dbReference>
<feature type="transmembrane region" description="Helical" evidence="13">
    <location>
        <begin position="373"/>
        <end position="392"/>
    </location>
</feature>
<dbReference type="Gene3D" id="1.10.287.70">
    <property type="match status" value="2"/>
</dbReference>
<evidence type="ECO:0000256" key="2">
    <source>
        <dbReference type="ARBA" id="ARBA00008226"/>
    </source>
</evidence>
<dbReference type="InterPro" id="IPR002320">
    <property type="entry name" value="Thr-tRNA-ligase_IIa"/>
</dbReference>
<dbReference type="SUPFAM" id="SSF52954">
    <property type="entry name" value="Class II aaRS ABD-related"/>
    <property type="match status" value="1"/>
</dbReference>
<keyword evidence="13" id="KW-0472">Membrane</keyword>
<keyword evidence="13" id="KW-0812">Transmembrane</keyword>
<dbReference type="GO" id="GO:0016020">
    <property type="term" value="C:membrane"/>
    <property type="evidence" value="ECO:0007669"/>
    <property type="project" value="InterPro"/>
</dbReference>
<evidence type="ECO:0000259" key="14">
    <source>
        <dbReference type="PROSITE" id="PS50862"/>
    </source>
</evidence>
<dbReference type="InterPro" id="IPR006195">
    <property type="entry name" value="aa-tRNA-synth_II"/>
</dbReference>
<dbReference type="Proteomes" id="UP000053240">
    <property type="component" value="Unassembled WGS sequence"/>
</dbReference>
<feature type="domain" description="Aminoacyl-transfer RNA synthetases class-II family profile" evidence="14">
    <location>
        <begin position="1271"/>
        <end position="1534"/>
    </location>
</feature>
<dbReference type="SUPFAM" id="SSF81271">
    <property type="entry name" value="TGS-like"/>
    <property type="match status" value="1"/>
</dbReference>
<feature type="transmembrane region" description="Helical" evidence="13">
    <location>
        <begin position="335"/>
        <end position="353"/>
    </location>
</feature>
<keyword evidence="17" id="KW-1185">Reference proteome</keyword>
<dbReference type="FunFam" id="3.40.50.800:FF:000003">
    <property type="entry name" value="Threonine--tRNA ligase 2, cytoplasmic"/>
    <property type="match status" value="1"/>
</dbReference>
<dbReference type="STRING" id="76193.A0A194QX34"/>
<dbReference type="HAMAP" id="MF_00184">
    <property type="entry name" value="Thr_tRNA_synth"/>
    <property type="match status" value="1"/>
</dbReference>
<dbReference type="GO" id="GO:0005739">
    <property type="term" value="C:mitochondrion"/>
    <property type="evidence" value="ECO:0007669"/>
    <property type="project" value="TreeGrafter"/>
</dbReference>
<evidence type="ECO:0000256" key="9">
    <source>
        <dbReference type="ARBA" id="ARBA00022917"/>
    </source>
</evidence>
<evidence type="ECO:0000256" key="13">
    <source>
        <dbReference type="SAM" id="Phobius"/>
    </source>
</evidence>
<dbReference type="SUPFAM" id="SSF55681">
    <property type="entry name" value="Class II aaRS and biotin synthetases"/>
    <property type="match status" value="1"/>
</dbReference>
<dbReference type="InterPro" id="IPR057074">
    <property type="entry name" value="IR75A_N"/>
</dbReference>
<evidence type="ECO:0000256" key="10">
    <source>
        <dbReference type="ARBA" id="ARBA00023146"/>
    </source>
</evidence>
<dbReference type="InterPro" id="IPR004095">
    <property type="entry name" value="TGS"/>
</dbReference>
<dbReference type="InterPro" id="IPR036621">
    <property type="entry name" value="Anticodon-bd_dom_sf"/>
</dbReference>
<evidence type="ECO:0000256" key="1">
    <source>
        <dbReference type="ARBA" id="ARBA00004496"/>
    </source>
</evidence>
<feature type="transmembrane region" description="Helical" evidence="13">
    <location>
        <begin position="751"/>
        <end position="775"/>
    </location>
</feature>
<dbReference type="CDD" id="cd01667">
    <property type="entry name" value="TGS_ThrRS"/>
    <property type="match status" value="1"/>
</dbReference>
<evidence type="ECO:0000256" key="8">
    <source>
        <dbReference type="ARBA" id="ARBA00022840"/>
    </source>
</evidence>
<reference evidence="16 17" key="1">
    <citation type="journal article" date="2015" name="Nat. Commun.">
        <title>Outbred genome sequencing and CRISPR/Cas9 gene editing in butterflies.</title>
        <authorList>
            <person name="Li X."/>
            <person name="Fan D."/>
            <person name="Zhang W."/>
            <person name="Liu G."/>
            <person name="Zhang L."/>
            <person name="Zhao L."/>
            <person name="Fang X."/>
            <person name="Chen L."/>
            <person name="Dong Y."/>
            <person name="Chen Y."/>
            <person name="Ding Y."/>
            <person name="Zhao R."/>
            <person name="Feng M."/>
            <person name="Zhu Y."/>
            <person name="Feng Y."/>
            <person name="Jiang X."/>
            <person name="Zhu D."/>
            <person name="Xiang H."/>
            <person name="Feng X."/>
            <person name="Li S."/>
            <person name="Wang J."/>
            <person name="Zhang G."/>
            <person name="Kronforst M.R."/>
            <person name="Wang W."/>
        </authorList>
    </citation>
    <scope>NUCLEOTIDE SEQUENCE [LARGE SCALE GENOMIC DNA]</scope>
    <source>
        <strain evidence="16">Ya'a_city_454_Pm</strain>
        <tissue evidence="16">Whole body</tissue>
    </source>
</reference>
<comment type="catalytic activity">
    <reaction evidence="12">
        <text>tRNA(Thr) + L-threonine + ATP = L-threonyl-tRNA(Thr) + AMP + diphosphate + H(+)</text>
        <dbReference type="Rhea" id="RHEA:24624"/>
        <dbReference type="Rhea" id="RHEA-COMP:9670"/>
        <dbReference type="Rhea" id="RHEA-COMP:9704"/>
        <dbReference type="ChEBI" id="CHEBI:15378"/>
        <dbReference type="ChEBI" id="CHEBI:30616"/>
        <dbReference type="ChEBI" id="CHEBI:33019"/>
        <dbReference type="ChEBI" id="CHEBI:57926"/>
        <dbReference type="ChEBI" id="CHEBI:78442"/>
        <dbReference type="ChEBI" id="CHEBI:78534"/>
        <dbReference type="ChEBI" id="CHEBI:456215"/>
        <dbReference type="EC" id="6.1.1.3"/>
    </reaction>
</comment>
<dbReference type="Gene3D" id="3.30.980.10">
    <property type="entry name" value="Threonyl-trna Synthetase, Chain A, domain 2"/>
    <property type="match status" value="1"/>
</dbReference>
<feature type="transmembrane region" description="Helical" evidence="13">
    <location>
        <begin position="688"/>
        <end position="705"/>
    </location>
</feature>
<dbReference type="InterPro" id="IPR012947">
    <property type="entry name" value="tRNA_SAD"/>
</dbReference>
<feature type="transmembrane region" description="Helical" evidence="13">
    <location>
        <begin position="305"/>
        <end position="323"/>
    </location>
</feature>
<evidence type="ECO:0000256" key="3">
    <source>
        <dbReference type="ARBA" id="ARBA00008685"/>
    </source>
</evidence>
<keyword evidence="8" id="KW-0067">ATP-binding</keyword>
<keyword evidence="9" id="KW-0648">Protein biosynthesis</keyword>
<dbReference type="Pfam" id="PF00587">
    <property type="entry name" value="tRNA-synt_2b"/>
    <property type="match status" value="1"/>
</dbReference>
<dbReference type="InterPro" id="IPR004154">
    <property type="entry name" value="Anticodon-bd"/>
</dbReference>